<dbReference type="PRINTS" id="PR00310">
    <property type="entry name" value="ANTIPRLFBTG1"/>
</dbReference>
<keyword evidence="5" id="KW-1185">Reference proteome</keyword>
<reference evidence="4" key="1">
    <citation type="submission" date="2023-08" db="EMBL/GenBank/DDBJ databases">
        <authorList>
            <person name="Alioto T."/>
            <person name="Alioto T."/>
            <person name="Gomez Garrido J."/>
        </authorList>
    </citation>
    <scope>NUCLEOTIDE SEQUENCE</scope>
</reference>
<sequence>MKKEVKAGVNFLKRLALARGKLDEAKAELFAEKLQTILCEKYKDHWYPDCPSKGQAYRCIRINNGVPCDDDVLKACEQSELTASELGLPLEVTLWIDPLEVFARAGENSRPFKVASFEDDGEEGVKGEQDDSSVSSMNLDTSDYHSATSSDCSSTASSDTEEDAKDGETEGEQEKHEKDVVKKSTEAAEGDPYTIVMVPRVRKRQGDGPNKIKYVRNMLPASLQYYYHPAPVWPQYKKGAPVFLNTVCVPPAPPPPPQQQVFGYYILPQVSPQFILPQAALQPWGAVKG</sequence>
<dbReference type="GO" id="GO:0005737">
    <property type="term" value="C:cytoplasm"/>
    <property type="evidence" value="ECO:0007669"/>
    <property type="project" value="TreeGrafter"/>
</dbReference>
<feature type="domain" description="Anti-proliferative protein" evidence="3">
    <location>
        <begin position="42"/>
        <end position="62"/>
    </location>
</feature>
<dbReference type="AlphaFoldDB" id="A0AAV1FKP9"/>
<dbReference type="InterPro" id="IPR036054">
    <property type="entry name" value="BTG-like_sf"/>
</dbReference>
<protein>
    <submittedName>
        <fullName evidence="4">Maternal B9.15 protein</fullName>
    </submittedName>
</protein>
<dbReference type="PANTHER" id="PTHR22978:SF12">
    <property type="entry name" value="MATERNAL B9.15 PROTEIN-LIKE ISOFORM X1"/>
    <property type="match status" value="1"/>
</dbReference>
<organism evidence="4 5">
    <name type="scientific">Xyrichtys novacula</name>
    <name type="common">Pearly razorfish</name>
    <name type="synonym">Hemipteronotus novacula</name>
    <dbReference type="NCBI Taxonomy" id="13765"/>
    <lineage>
        <taxon>Eukaryota</taxon>
        <taxon>Metazoa</taxon>
        <taxon>Chordata</taxon>
        <taxon>Craniata</taxon>
        <taxon>Vertebrata</taxon>
        <taxon>Euteleostomi</taxon>
        <taxon>Actinopterygii</taxon>
        <taxon>Neopterygii</taxon>
        <taxon>Teleostei</taxon>
        <taxon>Neoteleostei</taxon>
        <taxon>Acanthomorphata</taxon>
        <taxon>Eupercaria</taxon>
        <taxon>Labriformes</taxon>
        <taxon>Labridae</taxon>
        <taxon>Xyrichtys</taxon>
    </lineage>
</organism>
<accession>A0AAV1FKP9</accession>
<name>A0AAV1FKP9_XYRNO</name>
<proteinExistence type="inferred from homology"/>
<comment type="similarity">
    <text evidence="1">Belongs to the BTG family.</text>
</comment>
<evidence type="ECO:0000256" key="2">
    <source>
        <dbReference type="SAM" id="MobiDB-lite"/>
    </source>
</evidence>
<dbReference type="EMBL" id="OY660871">
    <property type="protein sequence ID" value="CAJ1061615.1"/>
    <property type="molecule type" value="Genomic_DNA"/>
</dbReference>
<feature type="compositionally biased region" description="Low complexity" evidence="2">
    <location>
        <begin position="146"/>
        <end position="158"/>
    </location>
</feature>
<feature type="region of interest" description="Disordered" evidence="2">
    <location>
        <begin position="115"/>
        <end position="186"/>
    </location>
</feature>
<dbReference type="PROSITE" id="PS00960">
    <property type="entry name" value="BTG_1"/>
    <property type="match status" value="1"/>
</dbReference>
<evidence type="ECO:0000313" key="4">
    <source>
        <dbReference type="EMBL" id="CAJ1061615.1"/>
    </source>
</evidence>
<dbReference type="InterPro" id="IPR033332">
    <property type="entry name" value="BTG"/>
</dbReference>
<evidence type="ECO:0000313" key="5">
    <source>
        <dbReference type="Proteomes" id="UP001178508"/>
    </source>
</evidence>
<dbReference type="SMART" id="SM00099">
    <property type="entry name" value="btg1"/>
    <property type="match status" value="1"/>
</dbReference>
<dbReference type="GO" id="GO:0005634">
    <property type="term" value="C:nucleus"/>
    <property type="evidence" value="ECO:0007669"/>
    <property type="project" value="TreeGrafter"/>
</dbReference>
<feature type="compositionally biased region" description="Polar residues" evidence="2">
    <location>
        <begin position="132"/>
        <end position="145"/>
    </location>
</feature>
<dbReference type="Pfam" id="PF07742">
    <property type="entry name" value="BTG"/>
    <property type="match status" value="1"/>
</dbReference>
<evidence type="ECO:0000256" key="1">
    <source>
        <dbReference type="ARBA" id="ARBA00007989"/>
    </source>
</evidence>
<dbReference type="Gene3D" id="3.90.640.90">
    <property type="entry name" value="Anti-proliferative protein, N-terminal domain"/>
    <property type="match status" value="1"/>
</dbReference>
<feature type="compositionally biased region" description="Basic and acidic residues" evidence="2">
    <location>
        <begin position="166"/>
        <end position="186"/>
    </location>
</feature>
<gene>
    <name evidence="4" type="ORF">XNOV1_A006060</name>
</gene>
<dbReference type="InterPro" id="IPR002087">
    <property type="entry name" value="Anti_prolifrtn"/>
</dbReference>
<dbReference type="FunFam" id="3.90.640.90:FF:000002">
    <property type="entry name" value="BTG anti-proliferation factor 4"/>
    <property type="match status" value="1"/>
</dbReference>
<dbReference type="PANTHER" id="PTHR22978">
    <property type="entry name" value="B-CELL TRANSLOCATION GENE"/>
    <property type="match status" value="1"/>
</dbReference>
<evidence type="ECO:0000259" key="3">
    <source>
        <dbReference type="PROSITE" id="PS00960"/>
    </source>
</evidence>
<dbReference type="SUPFAM" id="SSF160696">
    <property type="entry name" value="BTG domain-like"/>
    <property type="match status" value="1"/>
</dbReference>
<dbReference type="Proteomes" id="UP001178508">
    <property type="component" value="Chromosome 8"/>
</dbReference>